<gene>
    <name evidence="1" type="ORF">CALMAC_LOCUS3359</name>
</gene>
<dbReference type="Proteomes" id="UP000410492">
    <property type="component" value="Unassembled WGS sequence"/>
</dbReference>
<dbReference type="EMBL" id="CAACVG010004553">
    <property type="protein sequence ID" value="VEN38466.1"/>
    <property type="molecule type" value="Genomic_DNA"/>
</dbReference>
<name>A0A653BT07_CALMS</name>
<protein>
    <submittedName>
        <fullName evidence="1">Uncharacterized protein</fullName>
    </submittedName>
</protein>
<organism evidence="1 2">
    <name type="scientific">Callosobruchus maculatus</name>
    <name type="common">Southern cowpea weevil</name>
    <name type="synonym">Pulse bruchid</name>
    <dbReference type="NCBI Taxonomy" id="64391"/>
    <lineage>
        <taxon>Eukaryota</taxon>
        <taxon>Metazoa</taxon>
        <taxon>Ecdysozoa</taxon>
        <taxon>Arthropoda</taxon>
        <taxon>Hexapoda</taxon>
        <taxon>Insecta</taxon>
        <taxon>Pterygota</taxon>
        <taxon>Neoptera</taxon>
        <taxon>Endopterygota</taxon>
        <taxon>Coleoptera</taxon>
        <taxon>Polyphaga</taxon>
        <taxon>Cucujiformia</taxon>
        <taxon>Chrysomeloidea</taxon>
        <taxon>Chrysomelidae</taxon>
        <taxon>Bruchinae</taxon>
        <taxon>Bruchini</taxon>
        <taxon>Callosobruchus</taxon>
    </lineage>
</organism>
<evidence type="ECO:0000313" key="2">
    <source>
        <dbReference type="Proteomes" id="UP000410492"/>
    </source>
</evidence>
<dbReference type="AlphaFoldDB" id="A0A653BT07"/>
<sequence length="85" mass="10084">MLSALLITKTGVPITGFAISHSLQRLQIHKTKLYHPRRMSLSRKLMWILHFWNATSQKMNHLRAANLTIRIMYQLCKREFFGKLF</sequence>
<reference evidence="1 2" key="1">
    <citation type="submission" date="2019-01" db="EMBL/GenBank/DDBJ databases">
        <authorList>
            <person name="Sayadi A."/>
        </authorList>
    </citation>
    <scope>NUCLEOTIDE SEQUENCE [LARGE SCALE GENOMIC DNA]</scope>
</reference>
<accession>A0A653BT07</accession>
<evidence type="ECO:0000313" key="1">
    <source>
        <dbReference type="EMBL" id="VEN38466.1"/>
    </source>
</evidence>
<keyword evidence="2" id="KW-1185">Reference proteome</keyword>
<proteinExistence type="predicted"/>